<evidence type="ECO:0000313" key="2">
    <source>
        <dbReference type="Proteomes" id="UP001482620"/>
    </source>
</evidence>
<evidence type="ECO:0000313" key="1">
    <source>
        <dbReference type="EMBL" id="MEQ2245870.1"/>
    </source>
</evidence>
<organism evidence="1 2">
    <name type="scientific">Ilyodon furcidens</name>
    <name type="common">goldbreast splitfin</name>
    <dbReference type="NCBI Taxonomy" id="33524"/>
    <lineage>
        <taxon>Eukaryota</taxon>
        <taxon>Metazoa</taxon>
        <taxon>Chordata</taxon>
        <taxon>Craniata</taxon>
        <taxon>Vertebrata</taxon>
        <taxon>Euteleostomi</taxon>
        <taxon>Actinopterygii</taxon>
        <taxon>Neopterygii</taxon>
        <taxon>Teleostei</taxon>
        <taxon>Neoteleostei</taxon>
        <taxon>Acanthomorphata</taxon>
        <taxon>Ovalentaria</taxon>
        <taxon>Atherinomorphae</taxon>
        <taxon>Cyprinodontiformes</taxon>
        <taxon>Goodeidae</taxon>
        <taxon>Ilyodon</taxon>
    </lineage>
</organism>
<reference evidence="1 2" key="1">
    <citation type="submission" date="2021-06" db="EMBL/GenBank/DDBJ databases">
        <authorList>
            <person name="Palmer J.M."/>
        </authorList>
    </citation>
    <scope>NUCLEOTIDE SEQUENCE [LARGE SCALE GENOMIC DNA]</scope>
    <source>
        <strain evidence="2">if_2019</strain>
        <tissue evidence="1">Muscle</tissue>
    </source>
</reference>
<dbReference type="Proteomes" id="UP001482620">
    <property type="component" value="Unassembled WGS sequence"/>
</dbReference>
<protein>
    <submittedName>
        <fullName evidence="1">Uncharacterized protein</fullName>
    </submittedName>
</protein>
<keyword evidence="2" id="KW-1185">Reference proteome</keyword>
<gene>
    <name evidence="1" type="ORF">ILYODFUR_032373</name>
</gene>
<sequence length="132" mass="14759">MERSAREGVERPRGCLPVRLEMVNTGVPGCLVGPRVSEVGAVDGGGWTGFAEGDPRNEGIRRLPAGVIQRSNERLESLFMEQDSFFLEDGNPGRVQCRRQSQVQVNLQGNKYKITKVQGKVKAKVMWLEMYH</sequence>
<proteinExistence type="predicted"/>
<comment type="caution">
    <text evidence="1">The sequence shown here is derived from an EMBL/GenBank/DDBJ whole genome shotgun (WGS) entry which is preliminary data.</text>
</comment>
<name>A0ABV0UN66_9TELE</name>
<dbReference type="EMBL" id="JAHRIQ010074756">
    <property type="protein sequence ID" value="MEQ2245870.1"/>
    <property type="molecule type" value="Genomic_DNA"/>
</dbReference>
<accession>A0ABV0UN66</accession>